<keyword evidence="1" id="KW-0540">Nuclease</keyword>
<evidence type="ECO:0000313" key="4">
    <source>
        <dbReference type="Proteomes" id="UP000366945"/>
    </source>
</evidence>
<accession>A0A5E4XD18</accession>
<dbReference type="InterPro" id="IPR000026">
    <property type="entry name" value="N1-like"/>
</dbReference>
<dbReference type="InterPro" id="IPR016191">
    <property type="entry name" value="Ribonuclease/ribotoxin"/>
</dbReference>
<dbReference type="EC" id="3.1.27.3" evidence="3"/>
<dbReference type="EMBL" id="CABPSK010000003">
    <property type="protein sequence ID" value="VVE34028.1"/>
    <property type="molecule type" value="Genomic_DNA"/>
</dbReference>
<name>A0A5E4XD18_9BURK</name>
<dbReference type="GO" id="GO:0003723">
    <property type="term" value="F:RNA binding"/>
    <property type="evidence" value="ECO:0007669"/>
    <property type="project" value="InterPro"/>
</dbReference>
<dbReference type="Gene3D" id="3.10.450.30">
    <property type="entry name" value="Microbial ribonucleases"/>
    <property type="match status" value="1"/>
</dbReference>
<organism evidence="3 4">
    <name type="scientific">Pandoraea pneumonica</name>
    <dbReference type="NCBI Taxonomy" id="2508299"/>
    <lineage>
        <taxon>Bacteria</taxon>
        <taxon>Pseudomonadati</taxon>
        <taxon>Pseudomonadota</taxon>
        <taxon>Betaproteobacteria</taxon>
        <taxon>Burkholderiales</taxon>
        <taxon>Burkholderiaceae</taxon>
        <taxon>Pandoraea</taxon>
    </lineage>
</organism>
<dbReference type="Proteomes" id="UP000366945">
    <property type="component" value="Unassembled WGS sequence"/>
</dbReference>
<dbReference type="SUPFAM" id="SSF53933">
    <property type="entry name" value="Microbial ribonucleases"/>
    <property type="match status" value="1"/>
</dbReference>
<dbReference type="GO" id="GO:0016787">
    <property type="term" value="F:hydrolase activity"/>
    <property type="evidence" value="ECO:0007669"/>
    <property type="project" value="UniProtKB-KW"/>
</dbReference>
<keyword evidence="4" id="KW-1185">Reference proteome</keyword>
<evidence type="ECO:0000256" key="1">
    <source>
        <dbReference type="ARBA" id="ARBA00022722"/>
    </source>
</evidence>
<protein>
    <submittedName>
        <fullName evidence="3">Guanyl-specific ribonuclease Sa</fullName>
        <ecNumber evidence="3">3.1.27.3</ecNumber>
    </submittedName>
</protein>
<dbReference type="Pfam" id="PF00545">
    <property type="entry name" value="Ribonuclease"/>
    <property type="match status" value="1"/>
</dbReference>
<keyword evidence="2 3" id="KW-0378">Hydrolase</keyword>
<evidence type="ECO:0000256" key="2">
    <source>
        <dbReference type="ARBA" id="ARBA00022801"/>
    </source>
</evidence>
<dbReference type="GO" id="GO:0004521">
    <property type="term" value="F:RNA endonuclease activity"/>
    <property type="evidence" value="ECO:0007669"/>
    <property type="project" value="InterPro"/>
</dbReference>
<dbReference type="AlphaFoldDB" id="A0A5E4XD18"/>
<sequence>MNLLSELVAKCKPTLIPVSNSDTLTASPTRTGPQRKTAQADNLAMTMARWLHRSIVALTAAGSVFLGGNAVARETAPYVTDQTAAVSATELPREAKRTLSLIAQGGPFPYAKDGIVFGNYEKRLPKMPRGYYHEYTVPTPGARNRGARRIICGGDQRAVDPCYYTQDHYNSFRRIRE</sequence>
<evidence type="ECO:0000313" key="3">
    <source>
        <dbReference type="EMBL" id="VVE34028.1"/>
    </source>
</evidence>
<reference evidence="3 4" key="1">
    <citation type="submission" date="2019-08" db="EMBL/GenBank/DDBJ databases">
        <authorList>
            <person name="Peeters C."/>
        </authorList>
    </citation>
    <scope>NUCLEOTIDE SEQUENCE [LARGE SCALE GENOMIC DNA]</scope>
    <source>
        <strain evidence="3 4">LMG 31114</strain>
    </source>
</reference>
<dbReference type="CDD" id="cd00607">
    <property type="entry name" value="RNase_Sa"/>
    <property type="match status" value="1"/>
</dbReference>
<gene>
    <name evidence="3" type="primary">rnaSA</name>
    <name evidence="3" type="ORF">PPN31114_03813</name>
</gene>
<proteinExistence type="predicted"/>